<feature type="region of interest" description="Disordered" evidence="1">
    <location>
        <begin position="360"/>
        <end position="379"/>
    </location>
</feature>
<feature type="domain" description="Helitron helicase-like" evidence="2">
    <location>
        <begin position="213"/>
        <end position="332"/>
    </location>
</feature>
<sequence>MPRRQRRGDLASSAAKRQKQKESRRNETEEEHEARLQNQRTRMSNLRSRRNNLTKEAFHYEPTKIYFIGNEEQEIDQRCTNFNGLRREIIQDVQRILHRMISDDYKIVIRADKRPRGEPELAIVIVDNENTSRDIIVQRRRKGLQCIAETNRSYDALQYPLIFLHEQDGYHFNIKQIHPETSRETNKNDTFKEFYAYRLMIRDNETFNHILNTRRKEYIHLQDAIMTDGNIDDIGTMVILPSSYIGSPRHMHEYTQDAMTYVRKYGRPDLFITFTCNSSWPEIKEQLKYGQTPIDRHDVITRVFRQKQIRFIEVITKYHIFGTVICWMYTIEPCGPLNFNAPCMIDGKCTKKYPKPYLDDNKTEDDGYPKYRRRSPKNGGFTAKIRIQSRDELEIDNQWVVPYSPLLSKCSKHI</sequence>
<dbReference type="InterPro" id="IPR025476">
    <property type="entry name" value="Helitron_helicase-like"/>
</dbReference>
<reference evidence="3 4" key="1">
    <citation type="submission" date="2024-06" db="EMBL/GenBank/DDBJ databases">
        <title>A chromosome-level genome assembly of beet webworm, Loxostege sticticalis.</title>
        <authorList>
            <person name="Zhang Y."/>
        </authorList>
    </citation>
    <scope>NUCLEOTIDE SEQUENCE [LARGE SCALE GENOMIC DNA]</scope>
    <source>
        <strain evidence="3">AQ026</strain>
        <tissue evidence="3">Whole body</tissue>
    </source>
</reference>
<dbReference type="PANTHER" id="PTHR45786">
    <property type="entry name" value="DNA BINDING PROTEIN-LIKE"/>
    <property type="match status" value="1"/>
</dbReference>
<comment type="caution">
    <text evidence="3">The sequence shown here is derived from an EMBL/GenBank/DDBJ whole genome shotgun (WGS) entry which is preliminary data.</text>
</comment>
<feature type="compositionally biased region" description="Basic and acidic residues" evidence="1">
    <location>
        <begin position="20"/>
        <end position="35"/>
    </location>
</feature>
<proteinExistence type="predicted"/>
<dbReference type="Proteomes" id="UP001549920">
    <property type="component" value="Unassembled WGS sequence"/>
</dbReference>
<name>A0ABR3H5R7_LOXSC</name>
<feature type="compositionally biased region" description="Basic and acidic residues" evidence="1">
    <location>
        <begin position="360"/>
        <end position="369"/>
    </location>
</feature>
<feature type="region of interest" description="Disordered" evidence="1">
    <location>
        <begin position="1"/>
        <end position="50"/>
    </location>
</feature>
<accession>A0ABR3H5R7</accession>
<dbReference type="PANTHER" id="PTHR45786:SF74">
    <property type="entry name" value="ATP-DEPENDENT DNA HELICASE"/>
    <property type="match status" value="1"/>
</dbReference>
<evidence type="ECO:0000259" key="2">
    <source>
        <dbReference type="Pfam" id="PF14214"/>
    </source>
</evidence>
<protein>
    <recommendedName>
        <fullName evidence="2">Helitron helicase-like domain-containing protein</fullName>
    </recommendedName>
</protein>
<gene>
    <name evidence="3" type="ORF">ABMA27_010458</name>
</gene>
<evidence type="ECO:0000313" key="4">
    <source>
        <dbReference type="Proteomes" id="UP001549920"/>
    </source>
</evidence>
<evidence type="ECO:0000256" key="1">
    <source>
        <dbReference type="SAM" id="MobiDB-lite"/>
    </source>
</evidence>
<keyword evidence="4" id="KW-1185">Reference proteome</keyword>
<evidence type="ECO:0000313" key="3">
    <source>
        <dbReference type="EMBL" id="KAL0860151.1"/>
    </source>
</evidence>
<organism evidence="3 4">
    <name type="scientific">Loxostege sticticalis</name>
    <name type="common">Beet webworm moth</name>
    <dbReference type="NCBI Taxonomy" id="481309"/>
    <lineage>
        <taxon>Eukaryota</taxon>
        <taxon>Metazoa</taxon>
        <taxon>Ecdysozoa</taxon>
        <taxon>Arthropoda</taxon>
        <taxon>Hexapoda</taxon>
        <taxon>Insecta</taxon>
        <taxon>Pterygota</taxon>
        <taxon>Neoptera</taxon>
        <taxon>Endopterygota</taxon>
        <taxon>Lepidoptera</taxon>
        <taxon>Glossata</taxon>
        <taxon>Ditrysia</taxon>
        <taxon>Pyraloidea</taxon>
        <taxon>Crambidae</taxon>
        <taxon>Pyraustinae</taxon>
        <taxon>Loxostege</taxon>
    </lineage>
</organism>
<dbReference type="EMBL" id="JBEUOH010000026">
    <property type="protein sequence ID" value="KAL0860151.1"/>
    <property type="molecule type" value="Genomic_DNA"/>
</dbReference>
<dbReference type="Pfam" id="PF14214">
    <property type="entry name" value="Helitron_like_N"/>
    <property type="match status" value="1"/>
</dbReference>